<dbReference type="AlphaFoldDB" id="A0A4V6MCV8"/>
<evidence type="ECO:0000313" key="5">
    <source>
        <dbReference type="EMBL" id="RZT65919.1"/>
    </source>
</evidence>
<name>A0A4V6MCV8_9MICO</name>
<evidence type="ECO:0000256" key="3">
    <source>
        <dbReference type="ARBA" id="ARBA00023163"/>
    </source>
</evidence>
<dbReference type="SUPFAM" id="SSF46689">
    <property type="entry name" value="Homeodomain-like"/>
    <property type="match status" value="1"/>
</dbReference>
<dbReference type="InterPro" id="IPR035418">
    <property type="entry name" value="AraC-bd_2"/>
</dbReference>
<keyword evidence="2" id="KW-0238">DNA-binding</keyword>
<dbReference type="PANTHER" id="PTHR46796:SF6">
    <property type="entry name" value="ARAC SUBFAMILY"/>
    <property type="match status" value="1"/>
</dbReference>
<evidence type="ECO:0000256" key="2">
    <source>
        <dbReference type="ARBA" id="ARBA00023125"/>
    </source>
</evidence>
<dbReference type="InterPro" id="IPR037923">
    <property type="entry name" value="HTH-like"/>
</dbReference>
<evidence type="ECO:0000256" key="1">
    <source>
        <dbReference type="ARBA" id="ARBA00023015"/>
    </source>
</evidence>
<dbReference type="InterPro" id="IPR009057">
    <property type="entry name" value="Homeodomain-like_sf"/>
</dbReference>
<protein>
    <submittedName>
        <fullName evidence="5">AraC family transcriptional regulator</fullName>
    </submittedName>
</protein>
<gene>
    <name evidence="5" type="ORF">EV139_1342</name>
</gene>
<dbReference type="SMART" id="SM00342">
    <property type="entry name" value="HTH_ARAC"/>
    <property type="match status" value="1"/>
</dbReference>
<comment type="caution">
    <text evidence="5">The sequence shown here is derived from an EMBL/GenBank/DDBJ whole genome shotgun (WGS) entry which is preliminary data.</text>
</comment>
<organism evidence="5 6">
    <name type="scientific">Leucobacter luti</name>
    <dbReference type="NCBI Taxonomy" id="340320"/>
    <lineage>
        <taxon>Bacteria</taxon>
        <taxon>Bacillati</taxon>
        <taxon>Actinomycetota</taxon>
        <taxon>Actinomycetes</taxon>
        <taxon>Micrococcales</taxon>
        <taxon>Microbacteriaceae</taxon>
        <taxon>Leucobacter</taxon>
    </lineage>
</organism>
<evidence type="ECO:0000313" key="6">
    <source>
        <dbReference type="Proteomes" id="UP000291832"/>
    </source>
</evidence>
<dbReference type="Pfam" id="PF14525">
    <property type="entry name" value="AraC_binding_2"/>
    <property type="match status" value="1"/>
</dbReference>
<dbReference type="Pfam" id="PF12833">
    <property type="entry name" value="HTH_18"/>
    <property type="match status" value="1"/>
</dbReference>
<reference evidence="5 6" key="1">
    <citation type="journal article" date="2015" name="Stand. Genomic Sci.">
        <title>Genomic Encyclopedia of Bacterial and Archaeal Type Strains, Phase III: the genomes of soil and plant-associated and newly described type strains.</title>
        <authorList>
            <person name="Whitman W.B."/>
            <person name="Woyke T."/>
            <person name="Klenk H.P."/>
            <person name="Zhou Y."/>
            <person name="Lilburn T.G."/>
            <person name="Beck B.J."/>
            <person name="De Vos P."/>
            <person name="Vandamme P."/>
            <person name="Eisen J.A."/>
            <person name="Garrity G."/>
            <person name="Hugenholtz P."/>
            <person name="Kyrpides N.C."/>
        </authorList>
    </citation>
    <scope>NUCLEOTIDE SEQUENCE [LARGE SCALE GENOMIC DNA]</scope>
    <source>
        <strain evidence="5 6">RF6</strain>
    </source>
</reference>
<keyword evidence="6" id="KW-1185">Reference proteome</keyword>
<dbReference type="PANTHER" id="PTHR46796">
    <property type="entry name" value="HTH-TYPE TRANSCRIPTIONAL ACTIVATOR RHAS-RELATED"/>
    <property type="match status" value="1"/>
</dbReference>
<sequence length="320" mass="35737">MDNDVIPAASVRTSATRDVSEYSRLVSERFAPLTIDTDRGGRFRGQIRGRSLGELEVFDVRATQHRVERSASVAAVTPRRRYMLHLQTAGVGEMAQDGREATLHPGDMAFYDSDRPYSLSLDDTFRNSILVFPQHLLKLPHHDTQQFSATKIGGSQGFAKMVAPFLRQLSTDMDHLPAHQSARFAHAVVDLVSTVLQEELGSAPGAEPRQHDTMTQLYAFIEEHLASPTLGPQRIAAENFISVRTLHAMFSKTGTSVASWIRHRRLELSRAALANPELDALPIHVLMVRFGFVDAAHFSRTFKTAYGESPTEFRRRTRSA</sequence>
<dbReference type="RefSeq" id="WP_130453575.1">
    <property type="nucleotide sequence ID" value="NZ_QYAG01000001.1"/>
</dbReference>
<dbReference type="Gene3D" id="1.10.10.60">
    <property type="entry name" value="Homeodomain-like"/>
    <property type="match status" value="1"/>
</dbReference>
<dbReference type="Proteomes" id="UP000291832">
    <property type="component" value="Unassembled WGS sequence"/>
</dbReference>
<keyword evidence="3" id="KW-0804">Transcription</keyword>
<dbReference type="InterPro" id="IPR018060">
    <property type="entry name" value="HTH_AraC"/>
</dbReference>
<dbReference type="PROSITE" id="PS01124">
    <property type="entry name" value="HTH_ARAC_FAMILY_2"/>
    <property type="match status" value="1"/>
</dbReference>
<dbReference type="SUPFAM" id="SSF51215">
    <property type="entry name" value="Regulatory protein AraC"/>
    <property type="match status" value="1"/>
</dbReference>
<dbReference type="GO" id="GO:0043565">
    <property type="term" value="F:sequence-specific DNA binding"/>
    <property type="evidence" value="ECO:0007669"/>
    <property type="project" value="InterPro"/>
</dbReference>
<dbReference type="InterPro" id="IPR050204">
    <property type="entry name" value="AraC_XylS_family_regulators"/>
</dbReference>
<accession>A0A4V6MCV8</accession>
<evidence type="ECO:0000259" key="4">
    <source>
        <dbReference type="PROSITE" id="PS01124"/>
    </source>
</evidence>
<dbReference type="EMBL" id="SHKI01000004">
    <property type="protein sequence ID" value="RZT65919.1"/>
    <property type="molecule type" value="Genomic_DNA"/>
</dbReference>
<dbReference type="OrthoDB" id="9799345at2"/>
<dbReference type="GO" id="GO:0003700">
    <property type="term" value="F:DNA-binding transcription factor activity"/>
    <property type="evidence" value="ECO:0007669"/>
    <property type="project" value="InterPro"/>
</dbReference>
<proteinExistence type="predicted"/>
<feature type="domain" description="HTH araC/xylS-type" evidence="4">
    <location>
        <begin position="215"/>
        <end position="316"/>
    </location>
</feature>
<keyword evidence="1" id="KW-0805">Transcription regulation</keyword>